<dbReference type="CDD" id="cd07098">
    <property type="entry name" value="ALDH_F15-22"/>
    <property type="match status" value="1"/>
</dbReference>
<dbReference type="PROSITE" id="PS00687">
    <property type="entry name" value="ALDEHYDE_DEHYDR_GLU"/>
    <property type="match status" value="1"/>
</dbReference>
<gene>
    <name evidence="8" type="ORF">EPUL_000455</name>
</gene>
<evidence type="ECO:0000256" key="4">
    <source>
        <dbReference type="ARBA" id="ARBA00049194"/>
    </source>
</evidence>
<dbReference type="EMBL" id="PEDP01000081">
    <property type="protein sequence ID" value="POS87702.1"/>
    <property type="molecule type" value="Genomic_DNA"/>
</dbReference>
<sequence>MGRTNGNSISKVRPSLSAAYALRKDKISDKRASSPPLMGAIKCLLDLTNKYLQDLDKEHSVFGAIFLIFLLDEASRVMRICDQRSDEDAIHYEVQDPSPTENSQILETPSIKIEGSSAIQCYAPATGLFLGYINPQSPDGIDRAVLKAQEAQKTWSKTSFSERRKVLRCIQAHIIKYQEQICRVACLDSGKTMIDATLGEILVTVEKLNWTCLHGEKALLPSKRPTNFLMAYKRNHVRYEPLGVVAALVSWNYPFHNLLGPMISAIFTGNGIIVKASEHTAWSAAYFTQIVKEALLVCGHDHHLVQTVVTWPHTANYLTSHPFISHLTFIGSRPVAKLVATSAAIALTPVVAELGGKDAAIILDSSLKDLNRIIEILLRGSFQAAGQNCIGIERIIACPKVYDKLIEALAPRIELIRVGSALDTSTGEQVDMGAMISDACFDRLESLIQNAVKDGARLLVGGTRFKHPIHVRGHYFKPTLLVDVTSNMEIANEECFGPICVLMRAHDAKEACDLANQPNFGLGASVFGARDADMKYIIRNIKSGMVSVNDFAAYYAVQLPFGGVCGSGYGRFAGKEGLRGLCNIKAVCDDRLDWLGIRTVIPKQIRYPIPDILKGYEFIRGVIELGYGTNLSNRISGIRRMLKN</sequence>
<comment type="catalytic activity">
    <reaction evidence="4">
        <text>an aldehyde + NAD(+) + H2O = a carboxylate + NADH + 2 H(+)</text>
        <dbReference type="Rhea" id="RHEA:16185"/>
        <dbReference type="ChEBI" id="CHEBI:15377"/>
        <dbReference type="ChEBI" id="CHEBI:15378"/>
        <dbReference type="ChEBI" id="CHEBI:17478"/>
        <dbReference type="ChEBI" id="CHEBI:29067"/>
        <dbReference type="ChEBI" id="CHEBI:57540"/>
        <dbReference type="ChEBI" id="CHEBI:57945"/>
        <dbReference type="EC" id="1.2.1.3"/>
    </reaction>
</comment>
<dbReference type="STRING" id="225359.A0A2S4Q083"/>
<dbReference type="Proteomes" id="UP000237438">
    <property type="component" value="Unassembled WGS sequence"/>
</dbReference>
<dbReference type="InterPro" id="IPR016161">
    <property type="entry name" value="Ald_DH/histidinol_DH"/>
</dbReference>
<dbReference type="FunFam" id="3.40.309.10:FF:000024">
    <property type="entry name" value="Betaine aldehyde dehydrogenase"/>
    <property type="match status" value="1"/>
</dbReference>
<evidence type="ECO:0000256" key="6">
    <source>
        <dbReference type="RuleBase" id="RU003345"/>
    </source>
</evidence>
<dbReference type="InterPro" id="IPR015590">
    <property type="entry name" value="Aldehyde_DH_dom"/>
</dbReference>
<dbReference type="Gene3D" id="3.40.309.10">
    <property type="entry name" value="Aldehyde Dehydrogenase, Chain A, domain 2"/>
    <property type="match status" value="1"/>
</dbReference>
<evidence type="ECO:0000256" key="5">
    <source>
        <dbReference type="PROSITE-ProRule" id="PRU10007"/>
    </source>
</evidence>
<comment type="caution">
    <text evidence="8">The sequence shown here is derived from an EMBL/GenBank/DDBJ whole genome shotgun (WGS) entry which is preliminary data.</text>
</comment>
<dbReference type="OrthoDB" id="310895at2759"/>
<evidence type="ECO:0000256" key="1">
    <source>
        <dbReference type="ARBA" id="ARBA00009986"/>
    </source>
</evidence>
<dbReference type="Pfam" id="PF00171">
    <property type="entry name" value="Aldedh"/>
    <property type="match status" value="1"/>
</dbReference>
<dbReference type="Gene3D" id="3.40.605.10">
    <property type="entry name" value="Aldehyde Dehydrogenase, Chain A, domain 1"/>
    <property type="match status" value="1"/>
</dbReference>
<name>A0A2S4Q083_9PEZI</name>
<dbReference type="InterPro" id="IPR016162">
    <property type="entry name" value="Ald_DH_N"/>
</dbReference>
<feature type="domain" description="Aldehyde dehydrogenase" evidence="7">
    <location>
        <begin position="117"/>
        <end position="587"/>
    </location>
</feature>
<dbReference type="InterPro" id="IPR016163">
    <property type="entry name" value="Ald_DH_C"/>
</dbReference>
<evidence type="ECO:0000259" key="7">
    <source>
        <dbReference type="Pfam" id="PF00171"/>
    </source>
</evidence>
<dbReference type="SUPFAM" id="SSF53720">
    <property type="entry name" value="ALDH-like"/>
    <property type="match status" value="1"/>
</dbReference>
<reference evidence="8 9" key="1">
    <citation type="submission" date="2017-10" db="EMBL/GenBank/DDBJ databases">
        <title>Development of genomic resources for the powdery mildew, Erysiphe pulchra.</title>
        <authorList>
            <person name="Wadl P.A."/>
            <person name="Mack B.M."/>
            <person name="Moore G."/>
            <person name="Beltz S.B."/>
        </authorList>
    </citation>
    <scope>NUCLEOTIDE SEQUENCE [LARGE SCALE GENOMIC DNA]</scope>
    <source>
        <strain evidence="8">Cflorida</strain>
    </source>
</reference>
<dbReference type="AlphaFoldDB" id="A0A2S4Q083"/>
<comment type="similarity">
    <text evidence="1 6">Belongs to the aldehyde dehydrogenase family.</text>
</comment>
<organism evidence="8 9">
    <name type="scientific">Erysiphe pulchra</name>
    <dbReference type="NCBI Taxonomy" id="225359"/>
    <lineage>
        <taxon>Eukaryota</taxon>
        <taxon>Fungi</taxon>
        <taxon>Dikarya</taxon>
        <taxon>Ascomycota</taxon>
        <taxon>Pezizomycotina</taxon>
        <taxon>Leotiomycetes</taxon>
        <taxon>Erysiphales</taxon>
        <taxon>Erysiphaceae</taxon>
        <taxon>Erysiphe</taxon>
    </lineage>
</organism>
<evidence type="ECO:0000313" key="8">
    <source>
        <dbReference type="EMBL" id="POS87702.1"/>
    </source>
</evidence>
<evidence type="ECO:0000256" key="2">
    <source>
        <dbReference type="ARBA" id="ARBA00023002"/>
    </source>
</evidence>
<feature type="active site" evidence="5">
    <location>
        <position position="353"/>
    </location>
</feature>
<dbReference type="PROSITE" id="PS00070">
    <property type="entry name" value="ALDEHYDE_DEHYDR_CYS"/>
    <property type="match status" value="1"/>
</dbReference>
<accession>A0A2S4Q083</accession>
<dbReference type="PANTHER" id="PTHR11699">
    <property type="entry name" value="ALDEHYDE DEHYDROGENASE-RELATED"/>
    <property type="match status" value="1"/>
</dbReference>
<evidence type="ECO:0000313" key="9">
    <source>
        <dbReference type="Proteomes" id="UP000237438"/>
    </source>
</evidence>
<dbReference type="InterPro" id="IPR029510">
    <property type="entry name" value="Ald_DH_CS_GLU"/>
</dbReference>
<keyword evidence="2 6" id="KW-0560">Oxidoreductase</keyword>
<evidence type="ECO:0000256" key="3">
    <source>
        <dbReference type="ARBA" id="ARBA00024226"/>
    </source>
</evidence>
<protein>
    <recommendedName>
        <fullName evidence="3">aldehyde dehydrogenase (NAD(+))</fullName>
        <ecNumber evidence="3">1.2.1.3</ecNumber>
    </recommendedName>
</protein>
<dbReference type="EC" id="1.2.1.3" evidence="3"/>
<dbReference type="InterPro" id="IPR016160">
    <property type="entry name" value="Ald_DH_CS_CYS"/>
</dbReference>
<proteinExistence type="inferred from homology"/>
<keyword evidence="9" id="KW-1185">Reference proteome</keyword>
<dbReference type="GO" id="GO:0004029">
    <property type="term" value="F:aldehyde dehydrogenase (NAD+) activity"/>
    <property type="evidence" value="ECO:0007669"/>
    <property type="project" value="UniProtKB-EC"/>
</dbReference>